<name>A0ABR7YHX9_9SPHI</name>
<evidence type="ECO:0000313" key="3">
    <source>
        <dbReference type="EMBL" id="MBD1430813.1"/>
    </source>
</evidence>
<proteinExistence type="inferred from homology"/>
<organism evidence="3 4">
    <name type="scientific">Sphingobacterium litopenaei</name>
    <dbReference type="NCBI Taxonomy" id="2763500"/>
    <lineage>
        <taxon>Bacteria</taxon>
        <taxon>Pseudomonadati</taxon>
        <taxon>Bacteroidota</taxon>
        <taxon>Sphingobacteriia</taxon>
        <taxon>Sphingobacteriales</taxon>
        <taxon>Sphingobacteriaceae</taxon>
        <taxon>Sphingobacterium</taxon>
    </lineage>
</organism>
<dbReference type="EMBL" id="JACOIJ010000040">
    <property type="protein sequence ID" value="MBD1430813.1"/>
    <property type="molecule type" value="Genomic_DNA"/>
</dbReference>
<gene>
    <name evidence="3" type="ORF">H8B04_14820</name>
</gene>
<evidence type="ECO:0000259" key="2">
    <source>
        <dbReference type="Pfam" id="PF08327"/>
    </source>
</evidence>
<protein>
    <submittedName>
        <fullName evidence="3">SRPBCC domain-containing protein</fullName>
    </submittedName>
</protein>
<accession>A0ABR7YHX9</accession>
<evidence type="ECO:0000313" key="4">
    <source>
        <dbReference type="Proteomes" id="UP000651271"/>
    </source>
</evidence>
<feature type="domain" description="Activator of Hsp90 ATPase homologue 1/2-like C-terminal" evidence="2">
    <location>
        <begin position="12"/>
        <end position="113"/>
    </location>
</feature>
<evidence type="ECO:0000256" key="1">
    <source>
        <dbReference type="ARBA" id="ARBA00006817"/>
    </source>
</evidence>
<sequence length="126" mass="14695">MKNFKKYYIIPATPEEIYKALTTEITIRLWTGDIVEIDPRVGGEFSLWDGSITGKFLELEPDKKIVQEWFFGEEEQSIVTIKLHEHKKGTSFEVNHTNIPDEAYEDIIEGWDSEFVGSLIDFYTEE</sequence>
<comment type="similarity">
    <text evidence="1">Belongs to the AHA1 family.</text>
</comment>
<dbReference type="Proteomes" id="UP000651271">
    <property type="component" value="Unassembled WGS sequence"/>
</dbReference>
<keyword evidence="4" id="KW-1185">Reference proteome</keyword>
<dbReference type="SUPFAM" id="SSF55961">
    <property type="entry name" value="Bet v1-like"/>
    <property type="match status" value="1"/>
</dbReference>
<dbReference type="InterPro" id="IPR023393">
    <property type="entry name" value="START-like_dom_sf"/>
</dbReference>
<dbReference type="InterPro" id="IPR013538">
    <property type="entry name" value="ASHA1/2-like_C"/>
</dbReference>
<dbReference type="Pfam" id="PF08327">
    <property type="entry name" value="AHSA1"/>
    <property type="match status" value="1"/>
</dbReference>
<dbReference type="RefSeq" id="WP_165292488.1">
    <property type="nucleotide sequence ID" value="NZ_JACOIJ010000040.1"/>
</dbReference>
<dbReference type="Gene3D" id="3.30.530.20">
    <property type="match status" value="1"/>
</dbReference>
<reference evidence="3 4" key="1">
    <citation type="submission" date="2020-08" db="EMBL/GenBank/DDBJ databases">
        <title>Sphingobacterium sp. DN04309 isolated from aquaculture water.</title>
        <authorList>
            <person name="Zhang M."/>
        </authorList>
    </citation>
    <scope>NUCLEOTIDE SEQUENCE [LARGE SCALE GENOMIC DNA]</scope>
    <source>
        <strain evidence="3 4">DN04309</strain>
    </source>
</reference>
<comment type="caution">
    <text evidence="3">The sequence shown here is derived from an EMBL/GenBank/DDBJ whole genome shotgun (WGS) entry which is preliminary data.</text>
</comment>